<reference evidence="4" key="1">
    <citation type="submission" date="2023-03" db="EMBL/GenBank/DDBJ databases">
        <title>Mating type loci evolution in Malassezia.</title>
        <authorList>
            <person name="Coelho M.A."/>
        </authorList>
    </citation>
    <scope>NUCLEOTIDE SEQUENCE</scope>
    <source>
        <strain evidence="4">CBS 11721</strain>
    </source>
</reference>
<proteinExistence type="predicted"/>
<evidence type="ECO:0000313" key="4">
    <source>
        <dbReference type="EMBL" id="WFD33646.1"/>
    </source>
</evidence>
<dbReference type="GO" id="GO:0005938">
    <property type="term" value="C:cell cortex"/>
    <property type="evidence" value="ECO:0007669"/>
    <property type="project" value="TreeGrafter"/>
</dbReference>
<dbReference type="SUPFAM" id="SSF48371">
    <property type="entry name" value="ARM repeat"/>
    <property type="match status" value="1"/>
</dbReference>
<evidence type="ECO:0000259" key="3">
    <source>
        <dbReference type="Pfam" id="PF14225"/>
    </source>
</evidence>
<organism evidence="4 5">
    <name type="scientific">Malassezia cuniculi</name>
    <dbReference type="NCBI Taxonomy" id="948313"/>
    <lineage>
        <taxon>Eukaryota</taxon>
        <taxon>Fungi</taxon>
        <taxon>Dikarya</taxon>
        <taxon>Basidiomycota</taxon>
        <taxon>Ustilaginomycotina</taxon>
        <taxon>Malasseziomycetes</taxon>
        <taxon>Malasseziales</taxon>
        <taxon>Malasseziaceae</taxon>
        <taxon>Malassezia</taxon>
    </lineage>
</organism>
<evidence type="ECO:0000313" key="5">
    <source>
        <dbReference type="Proteomes" id="UP001219933"/>
    </source>
</evidence>
<dbReference type="EMBL" id="CP119877">
    <property type="protein sequence ID" value="WFD33646.1"/>
    <property type="molecule type" value="Genomic_DNA"/>
</dbReference>
<feature type="domain" description="Cell morphogenesis protein N-terminal" evidence="2">
    <location>
        <begin position="327"/>
        <end position="890"/>
    </location>
</feature>
<dbReference type="InterPro" id="IPR025481">
    <property type="entry name" value="Cell_Morphogen_C"/>
</dbReference>
<accession>A0AAF0J9T9</accession>
<dbReference type="GO" id="GO:0030427">
    <property type="term" value="C:site of polarized growth"/>
    <property type="evidence" value="ECO:0007669"/>
    <property type="project" value="TreeGrafter"/>
</dbReference>
<dbReference type="Pfam" id="PF14225">
    <property type="entry name" value="MOR2-PAG1_C"/>
    <property type="match status" value="1"/>
</dbReference>
<sequence length="2245" mass="244301">MDDGAQVVIPDLDEEEYLLEPAFVLGDDPRARHANNGSMDDGMRTLRYGTPPALHSPPRSERTPGFSFPVKKMSSFASLRAALMGGQSPAPTSAPPVEPVSPFFALSDETPQQRRPSRGAIPLADVAAASSGLAHVTGLVRTPRRHTKSASVTSAAEDGAKSPVRAVRHAHHGSQFSETSIGGISMSTQSSGIDVPELLNDHELATPPLMQLPWETPSASPDMPRAYTPVRAPTLGVNTPQRPVELALNQLLGRLVAVSDVVVDDVLSARPDAHIDEVLLHSVALQSAFGTLLDALAHVARQTAPPVFSSLIAWRTLASERPDGAPRRALAVTLLACRALLAVAQALPAEALADPRVDEFESAAFSMLHQCSLEREKERGGLPRLQRTLQQRAFESVSQLLGELSRQRISSVGGHFVQILQQANALAGTRNTELLTEAAILGMRHLRISVYPMEMFEEGCEFLEILARFYMHAHGYRTKRAFAHVLSAMLLPVAGTASVEVNHPVWTDAIRTILARAQTMSTRPRYWSVAYPLWTAALCAAPAELFMTQWNACLDAGVSRLKDRVSRSHILICAARLLWVYLFRCHEGTNPTAKRLDSFFALWFPPNRTGVVLGDARLDAHVAMVHYTLYRQFEYAKGLVLDLLRQQVLDDPAIVHQADLLAPTRMAVAVRAVARTVTSYATGTPPAFALDSPQEETQESPDQVPTYPRQDMAAMYARFAELIGRIALICDYHVKDATVFDERIAIAMGGAIPQIDRVPVDRDTYILRSHAGGAFTVAVARDQLPFLDLLRTCFDAWPLCAPASLSRQTLHTLLFRALYSTEPPVHRAAARALVRFAEQRDPGAHALIGAYIRWAFQQDGFVWELVSHAELLLPKMAQTVAIFLELLDVWWTQLKAGRVPDDAISTVDEIEACALCLLAAPLPMLRGQAVTVLRLVGLISNLIGGARTTRAVVYVNKPAREFAVSDPSAPAAERTAAARWLAPDSPADAAPRLAHLAEAADSAAETLWFDALPRMLQAYQGDGHGEHVVSLLHTHISSRVRALEGSLFRSPTPLIRDVWHAYTLVLCATAPENAHGSVQRLVPYVRSNDTAAREAAVAALAYTTPPAYTALLDALEPLCDDARASLANRVALGRVLYETAPHMHSAPAAAPRLTRWISDVLSFLEATPDRHELELYRLRRYFCGVVEHYASVLGTAVPYELRRRLVALFAVWNATSHAESTAPDIAARISAAVAECADMRECERVMVLMRPELELITKHTDAALGALAVVQLGAQDLDVFDPTPFFGWADSMFKGKGHAMATRAILRLVEQNAGDVRLSQELLARAHKSMCGPASFFHVLVDAFDTLSLSPAQAICVALAGLGHQDANGRLRALALLSSIARREGFAAVFDTHSVDVASASTGSYFYAQRRISSRLAAEFSSGREIVLAEGAKRLQDMSGAQAAAFSAALCPWAELVILDDSSHIALDAFLTVGASQIVSETDMRVLWSSVFRNDANCDTTAIFLVNEVQRRRNSVSLDAAQMAMACMAESSARQRVLRRLCSIMEPASVVVPPEEVSTADTCPIAPALAALFLASELVRSDVPPELALMLHLICIVIDSAAPALSARAITIAQQVLRTLGAPQSTARVIDATRETPRRMDELVAVLKEAALPHCSNIVECWGGIALRWATLLPVRRMASCSFYVFRELLPKLTNSMLNDMFVRLAGTVSEVGNAKLQHFVIDVIDTLQIAVKAAAVTDEHVTKVFWAAAACLSTVNEKEYARALALLNDSLDRIKLDSLEACQAFAETRPESWNAQPGSLLRMVVRGLRSADQCDAAFEVLVRFTRASHFFVVDKSDAKQWLIRATTMALPWWLEACALRLGGADAQELGAARVNPESVSLIAVRLAALTEEAGLPDIARVAASVSKDRFRTTDDLVRQTIMSVCAGAQFEHSAVLDMATMLLHLTFNPRDWVCLRALHALKVLFGVMAQRNIQLVPHGREMLVPLLRLLPLPLAPRALEVLDEQIEVPCGQAVGLDTNDLGLFGAPAASGWGVAQPHAEMERTRENIHAVWRMCEQSPGEPALNTSLSFVDEDERAAREPIPDDADMGALANQLSDLASFFTQDGEDALHELPMTPNMSHASFSYERPESQVAKILARSTFGARDSMLFAARREYAVSDVDISALGDASAGRDPISFDASFVSSPGIRSSTPAKGTAPALCDPFLTRDIHLRNNSSLQNDRAWLGASPLTRRGSDSSLSDQES</sequence>
<feature type="region of interest" description="Disordered" evidence="1">
    <location>
        <begin position="84"/>
        <end position="103"/>
    </location>
</feature>
<feature type="region of interest" description="Disordered" evidence="1">
    <location>
        <begin position="685"/>
        <end position="706"/>
    </location>
</feature>
<name>A0AAF0J9T9_9BASI</name>
<feature type="region of interest" description="Disordered" evidence="1">
    <location>
        <begin position="2226"/>
        <end position="2245"/>
    </location>
</feature>
<dbReference type="PANTHER" id="PTHR12295:SF30">
    <property type="entry name" value="PROTEIN FURRY"/>
    <property type="match status" value="1"/>
</dbReference>
<feature type="domain" description="Cell morphogenesis protein C-terminal" evidence="3">
    <location>
        <begin position="1744"/>
        <end position="2008"/>
    </location>
</feature>
<dbReference type="Pfam" id="PF14222">
    <property type="entry name" value="MOR2-PAG1_N"/>
    <property type="match status" value="1"/>
</dbReference>
<evidence type="ECO:0000259" key="2">
    <source>
        <dbReference type="Pfam" id="PF14222"/>
    </source>
</evidence>
<dbReference type="InterPro" id="IPR039867">
    <property type="entry name" value="Furry/Tao3/Mor2"/>
</dbReference>
<dbReference type="InterPro" id="IPR025614">
    <property type="entry name" value="Cell_morpho_N"/>
</dbReference>
<dbReference type="InterPro" id="IPR016024">
    <property type="entry name" value="ARM-type_fold"/>
</dbReference>
<protein>
    <submittedName>
        <fullName evidence="4">Cell morphogenesis protein PAG1</fullName>
    </submittedName>
</protein>
<evidence type="ECO:0000256" key="1">
    <source>
        <dbReference type="SAM" id="MobiDB-lite"/>
    </source>
</evidence>
<dbReference type="Proteomes" id="UP001219933">
    <property type="component" value="Chromosome 1"/>
</dbReference>
<dbReference type="PANTHER" id="PTHR12295">
    <property type="entry name" value="FURRY-RELATED"/>
    <property type="match status" value="1"/>
</dbReference>
<feature type="region of interest" description="Disordered" evidence="1">
    <location>
        <begin position="138"/>
        <end position="163"/>
    </location>
</feature>
<keyword evidence="5" id="KW-1185">Reference proteome</keyword>
<dbReference type="GO" id="GO:0000902">
    <property type="term" value="P:cell morphogenesis"/>
    <property type="evidence" value="ECO:0007669"/>
    <property type="project" value="InterPro"/>
</dbReference>
<gene>
    <name evidence="4" type="primary">TAO3</name>
    <name evidence="4" type="ORF">MCUN1_000459</name>
</gene>